<evidence type="ECO:0000313" key="3">
    <source>
        <dbReference type="Proteomes" id="UP000245119"/>
    </source>
</evidence>
<feature type="region of interest" description="Disordered" evidence="1">
    <location>
        <begin position="147"/>
        <end position="193"/>
    </location>
</feature>
<dbReference type="AlphaFoldDB" id="A0A2T7Q198"/>
<sequence length="220" mass="24524">MECTHRLAVAQGGGGASPTHGGAGAKQLVTLLPSPPALPPTFNVFNCYTSLWWASIALLSSSCLMKELRERRACQTRVSTVLSYLPAEHVDRRVNWWTAPNFVWLLREFHVAFISLGLETVTASSSTFSSPTHTSCTCKTLHPSGGAREGGGGRCLPPSTHPVSLAPQTGRTHCDNYPRAHHHQRRRQHPGREQQWWRRWLQAAWQRGGGDRREERTARD</sequence>
<proteinExistence type="predicted"/>
<accession>A0A2T7Q198</accession>
<dbReference type="EMBL" id="PZQS01000001">
    <property type="protein sequence ID" value="PVD39438.1"/>
    <property type="molecule type" value="Genomic_DNA"/>
</dbReference>
<organism evidence="2 3">
    <name type="scientific">Pomacea canaliculata</name>
    <name type="common">Golden apple snail</name>
    <dbReference type="NCBI Taxonomy" id="400727"/>
    <lineage>
        <taxon>Eukaryota</taxon>
        <taxon>Metazoa</taxon>
        <taxon>Spiralia</taxon>
        <taxon>Lophotrochozoa</taxon>
        <taxon>Mollusca</taxon>
        <taxon>Gastropoda</taxon>
        <taxon>Caenogastropoda</taxon>
        <taxon>Architaenioglossa</taxon>
        <taxon>Ampullarioidea</taxon>
        <taxon>Ampullariidae</taxon>
        <taxon>Pomacea</taxon>
    </lineage>
</organism>
<evidence type="ECO:0000256" key="1">
    <source>
        <dbReference type="SAM" id="MobiDB-lite"/>
    </source>
</evidence>
<keyword evidence="3" id="KW-1185">Reference proteome</keyword>
<evidence type="ECO:0000313" key="2">
    <source>
        <dbReference type="EMBL" id="PVD39438.1"/>
    </source>
</evidence>
<gene>
    <name evidence="2" type="ORF">C0Q70_02068</name>
</gene>
<comment type="caution">
    <text evidence="2">The sequence shown here is derived from an EMBL/GenBank/DDBJ whole genome shotgun (WGS) entry which is preliminary data.</text>
</comment>
<protein>
    <submittedName>
        <fullName evidence="2">Uncharacterized protein</fullName>
    </submittedName>
</protein>
<reference evidence="2 3" key="1">
    <citation type="submission" date="2018-04" db="EMBL/GenBank/DDBJ databases">
        <title>The genome of golden apple snail Pomacea canaliculata provides insight into stress tolerance and invasive adaptation.</title>
        <authorList>
            <person name="Liu C."/>
            <person name="Liu B."/>
            <person name="Ren Y."/>
            <person name="Zhang Y."/>
            <person name="Wang H."/>
            <person name="Li S."/>
            <person name="Jiang F."/>
            <person name="Yin L."/>
            <person name="Zhang G."/>
            <person name="Qian W."/>
            <person name="Fan W."/>
        </authorList>
    </citation>
    <scope>NUCLEOTIDE SEQUENCE [LARGE SCALE GENOMIC DNA]</scope>
    <source>
        <strain evidence="2">SZHN2017</strain>
        <tissue evidence="2">Muscle</tissue>
    </source>
</reference>
<dbReference type="Proteomes" id="UP000245119">
    <property type="component" value="Linkage Group LG1"/>
</dbReference>
<name>A0A2T7Q198_POMCA</name>
<feature type="compositionally biased region" description="Basic residues" evidence="1">
    <location>
        <begin position="179"/>
        <end position="189"/>
    </location>
</feature>